<evidence type="ECO:0000256" key="4">
    <source>
        <dbReference type="PIRSR" id="PIRSR619791-2"/>
    </source>
</evidence>
<dbReference type="InterPro" id="IPR010255">
    <property type="entry name" value="Haem_peroxidase_sf"/>
</dbReference>
<evidence type="ECO:0000256" key="5">
    <source>
        <dbReference type="SAM" id="SignalP"/>
    </source>
</evidence>
<sequence length="815" mass="91598">MLRLISTGVLVLTALCYATGPGLDYSAISAYLPVAQQRAVTYVQRLIESERKFAKESRGGRRGDPFAMVANIKGGDLKTKILDTSAKLQHQVYRELISKFNIPRGTVLKGLSTSFTPTFDGIGISPNVCPTETYSCDPYAKYRTINGSCNNLRNPGWGQSFKPMRRLLPANYGDGVSALRNAEDGRPLPSARVVSTLLHEDSSNPSALVTMSTMTFGQFLDHDMDQIPVAKIIKADDDGNAEVIDVECGTDGCDKGADELDACSPVFVHKGDPDNVDKPCFKFVRSSAAPRDNCEFGPQEQLNVITAYLDLSLVYGNTDEDAAKLRDDKDPARGKMKMKQHPLTRGLKPLLPQAAVKACRDTDDVIKCFMAGDKRLNEHIGLTAFHTLFTREHNRLEEELHKLNPHWGGETLYQEARRINIAQWQYIVYKEYLPVVIGPIMMDRYRLNPLKDGYYTGYKENVNAGISNVFATSAFRFGHSTIPTKHRRTDVYHNIIKDHEFSSVFRRPALVYKYEEGGIDSIVSGMLDQECENTDRFMTKQVTLHMFAENPPHGIGTDLAMLNNQRGRDHGIPGYKENVNAGISNVFATSAFRFGHSTIPTKHRRTDVYHNIIKDHEFSSVFRRPALVYKYEEGGIDSIVSGMLDQECENTDRFMTKQVTLHMFAENPPHGIGTDLAMLNNQRGRDHGIPGYNLWRELCGGNRAKTFEDFMSGPREFRINYESVEKLKMLYRHPDDVDSWAGGLVEENLPGATVGPTFACIIAEQFIRSRDGDRFWYENKQAGFTLKQLQSIKKTSFSRIITDNCDKVLTIQPKA</sequence>
<feature type="non-terminal residue" evidence="7">
    <location>
        <position position="815"/>
    </location>
</feature>
<dbReference type="GO" id="GO:0020037">
    <property type="term" value="F:heme binding"/>
    <property type="evidence" value="ECO:0007669"/>
    <property type="project" value="InterPro"/>
</dbReference>
<dbReference type="SUPFAM" id="SSF48113">
    <property type="entry name" value="Heme-dependent peroxidases"/>
    <property type="match status" value="2"/>
</dbReference>
<dbReference type="GeneID" id="106160620"/>
<dbReference type="GO" id="GO:0004601">
    <property type="term" value="F:peroxidase activity"/>
    <property type="evidence" value="ECO:0007669"/>
    <property type="project" value="InterPro"/>
</dbReference>
<dbReference type="KEGG" id="lak:106160620"/>
<keyword evidence="4" id="KW-0408">Iron</keyword>
<gene>
    <name evidence="7" type="primary">LOC106160620</name>
</gene>
<dbReference type="CDD" id="cd09823">
    <property type="entry name" value="peroxinectin_like"/>
    <property type="match status" value="1"/>
</dbReference>
<keyword evidence="2" id="KW-0964">Secreted</keyword>
<dbReference type="Gene3D" id="1.10.640.10">
    <property type="entry name" value="Haem peroxidase domain superfamily, animal type"/>
    <property type="match status" value="2"/>
</dbReference>
<dbReference type="Proteomes" id="UP000085678">
    <property type="component" value="Unplaced"/>
</dbReference>
<dbReference type="RefSeq" id="XP_023931566.1">
    <property type="nucleotide sequence ID" value="XM_024075798.1"/>
</dbReference>
<dbReference type="AlphaFoldDB" id="A0A2R2MMX8"/>
<keyword evidence="4" id="KW-0349">Heme</keyword>
<dbReference type="GO" id="GO:0005576">
    <property type="term" value="C:extracellular region"/>
    <property type="evidence" value="ECO:0007669"/>
    <property type="project" value="UniProtKB-SubCell"/>
</dbReference>
<dbReference type="GO" id="GO:0006979">
    <property type="term" value="P:response to oxidative stress"/>
    <property type="evidence" value="ECO:0007669"/>
    <property type="project" value="InterPro"/>
</dbReference>
<dbReference type="PANTHER" id="PTHR11475:SF4">
    <property type="entry name" value="CHORION PEROXIDASE"/>
    <property type="match status" value="1"/>
</dbReference>
<feature type="signal peptide" evidence="5">
    <location>
        <begin position="1"/>
        <end position="18"/>
    </location>
</feature>
<name>A0A2R2MMX8_LINAN</name>
<evidence type="ECO:0000256" key="1">
    <source>
        <dbReference type="ARBA" id="ARBA00004613"/>
    </source>
</evidence>
<dbReference type="InterPro" id="IPR019791">
    <property type="entry name" value="Haem_peroxidase_animal"/>
</dbReference>
<keyword evidence="3" id="KW-0325">Glycoprotein</keyword>
<accession>A0A2R2MMX8</accession>
<dbReference type="PRINTS" id="PR00457">
    <property type="entry name" value="ANPEROXIDASE"/>
</dbReference>
<dbReference type="Pfam" id="PF03098">
    <property type="entry name" value="An_peroxidase"/>
    <property type="match status" value="1"/>
</dbReference>
<feature type="binding site" description="axial binding residue" evidence="4">
    <location>
        <position position="479"/>
    </location>
    <ligand>
        <name>heme b</name>
        <dbReference type="ChEBI" id="CHEBI:60344"/>
    </ligand>
    <ligandPart>
        <name>Fe</name>
        <dbReference type="ChEBI" id="CHEBI:18248"/>
    </ligandPart>
</feature>
<keyword evidence="6" id="KW-1185">Reference proteome</keyword>
<dbReference type="PANTHER" id="PTHR11475">
    <property type="entry name" value="OXIDASE/PEROXIDASE"/>
    <property type="match status" value="1"/>
</dbReference>
<dbReference type="GO" id="GO:0046872">
    <property type="term" value="F:metal ion binding"/>
    <property type="evidence" value="ECO:0007669"/>
    <property type="project" value="UniProtKB-KW"/>
</dbReference>
<evidence type="ECO:0000256" key="3">
    <source>
        <dbReference type="ARBA" id="ARBA00023180"/>
    </source>
</evidence>
<evidence type="ECO:0000256" key="2">
    <source>
        <dbReference type="ARBA" id="ARBA00022525"/>
    </source>
</evidence>
<organism evidence="6 7">
    <name type="scientific">Lingula anatina</name>
    <name type="common">Brachiopod</name>
    <name type="synonym">Lingula unguis</name>
    <dbReference type="NCBI Taxonomy" id="7574"/>
    <lineage>
        <taxon>Eukaryota</taxon>
        <taxon>Metazoa</taxon>
        <taxon>Spiralia</taxon>
        <taxon>Lophotrochozoa</taxon>
        <taxon>Brachiopoda</taxon>
        <taxon>Linguliformea</taxon>
        <taxon>Lingulata</taxon>
        <taxon>Lingulida</taxon>
        <taxon>Linguloidea</taxon>
        <taxon>Lingulidae</taxon>
        <taxon>Lingula</taxon>
    </lineage>
</organism>
<reference evidence="7" key="1">
    <citation type="submission" date="2025-08" db="UniProtKB">
        <authorList>
            <consortium name="RefSeq"/>
        </authorList>
    </citation>
    <scope>IDENTIFICATION</scope>
    <source>
        <tissue evidence="7">Gonads</tissue>
    </source>
</reference>
<comment type="subcellular location">
    <subcellularLocation>
        <location evidence="1">Secreted</location>
    </subcellularLocation>
</comment>
<dbReference type="InParanoid" id="A0A2R2MMX8"/>
<evidence type="ECO:0000313" key="6">
    <source>
        <dbReference type="Proteomes" id="UP000085678"/>
    </source>
</evidence>
<keyword evidence="5" id="KW-0732">Signal</keyword>
<dbReference type="OrthoDB" id="823504at2759"/>
<evidence type="ECO:0000313" key="7">
    <source>
        <dbReference type="RefSeq" id="XP_023931566.1"/>
    </source>
</evidence>
<dbReference type="InterPro" id="IPR037120">
    <property type="entry name" value="Haem_peroxidase_sf_animal"/>
</dbReference>
<protein>
    <submittedName>
        <fullName evidence="7">Peroxidasin-like</fullName>
    </submittedName>
</protein>
<feature type="chain" id="PRO_5015118784" evidence="5">
    <location>
        <begin position="19"/>
        <end position="815"/>
    </location>
</feature>
<proteinExistence type="predicted"/>
<dbReference type="PROSITE" id="PS50292">
    <property type="entry name" value="PEROXIDASE_3"/>
    <property type="match status" value="1"/>
</dbReference>
<keyword evidence="4" id="KW-0479">Metal-binding</keyword>